<reference evidence="2 3" key="1">
    <citation type="journal article" date="2019" name="Sci. Rep.">
        <title>Colletotrichum shisoi sp. nov., an anthracnose pathogen of Perilla frutescens in Japan: molecular phylogenetic, morphological and genomic evidence.</title>
        <authorList>
            <person name="Gan P."/>
            <person name="Tsushima A."/>
            <person name="Hiroyama R."/>
            <person name="Narusaka M."/>
            <person name="Takano Y."/>
            <person name="Narusaka Y."/>
            <person name="Kawaradani M."/>
            <person name="Damm U."/>
            <person name="Shirasu K."/>
        </authorList>
    </citation>
    <scope>NUCLEOTIDE SEQUENCE [LARGE SCALE GENOMIC DNA]</scope>
    <source>
        <strain evidence="2 3">PG-2018a</strain>
    </source>
</reference>
<gene>
    <name evidence="2" type="ORF">CSHISOI_09003</name>
</gene>
<dbReference type="AlphaFoldDB" id="A0A5Q4BIG9"/>
<organism evidence="2 3">
    <name type="scientific">Colletotrichum shisoi</name>
    <dbReference type="NCBI Taxonomy" id="2078593"/>
    <lineage>
        <taxon>Eukaryota</taxon>
        <taxon>Fungi</taxon>
        <taxon>Dikarya</taxon>
        <taxon>Ascomycota</taxon>
        <taxon>Pezizomycotina</taxon>
        <taxon>Sordariomycetes</taxon>
        <taxon>Hypocreomycetidae</taxon>
        <taxon>Glomerellales</taxon>
        <taxon>Glomerellaceae</taxon>
        <taxon>Colletotrichum</taxon>
        <taxon>Colletotrichum destructivum species complex</taxon>
    </lineage>
</organism>
<name>A0A5Q4BIG9_9PEZI</name>
<protein>
    <submittedName>
        <fullName evidence="2">Uncharacterized protein</fullName>
    </submittedName>
</protein>
<dbReference type="SUPFAM" id="SSF52047">
    <property type="entry name" value="RNI-like"/>
    <property type="match status" value="1"/>
</dbReference>
<evidence type="ECO:0000256" key="1">
    <source>
        <dbReference type="SAM" id="SignalP"/>
    </source>
</evidence>
<keyword evidence="3" id="KW-1185">Reference proteome</keyword>
<dbReference type="InterPro" id="IPR032675">
    <property type="entry name" value="LRR_dom_sf"/>
</dbReference>
<sequence>MHTSHRNLILLTLFVLAASSVSAAPSQCPTYIDTVVPSGQNAVYGRREPGDPFLATMRDVHNTLSRCSGIKSLKLRVTGLGCSEWPDRWSFPFDLSSSSRYPSKLESLDLEGCQFDDADWREVSRPPFRTGSEFWDTLEWLGSGRAWKWLRWLPLSRSQKDKTNLHLWLEAMDFSHIKELALKQAWNHRPELQPLIPHLQSLRSLNITGQWARDFILGLPADSLTHLAWHSSGETGASVLPVLRHHARSLTSLDWRQPETGQRQRRVMSPEQIAELGRMAPSLETLTLDVNRNGTWPMEHLEALATSFPKVATVTVFFEIASECRRQLESSRRPYGYPERPKPGEELPCSGIESMAQPLLNNANAVKLFGFLRENKVGEALTKAVFYAGDWSRGWDGPIAEDQWLDGRAAFMFCEAVDEGAEGSGGKQILCQGIDTKIASSRWGSGYDEIFAGGGGGDDNDDDDDDDDDYNRAWTTDLAKRARWMELLD</sequence>
<keyword evidence="1" id="KW-0732">Signal</keyword>
<proteinExistence type="predicted"/>
<feature type="signal peptide" evidence="1">
    <location>
        <begin position="1"/>
        <end position="23"/>
    </location>
</feature>
<feature type="chain" id="PRO_5024885289" evidence="1">
    <location>
        <begin position="24"/>
        <end position="489"/>
    </location>
</feature>
<dbReference type="Proteomes" id="UP000326340">
    <property type="component" value="Unassembled WGS sequence"/>
</dbReference>
<dbReference type="EMBL" id="PUHP01001190">
    <property type="protein sequence ID" value="TQN66497.1"/>
    <property type="molecule type" value="Genomic_DNA"/>
</dbReference>
<dbReference type="Gene3D" id="3.80.10.10">
    <property type="entry name" value="Ribonuclease Inhibitor"/>
    <property type="match status" value="1"/>
</dbReference>
<evidence type="ECO:0000313" key="2">
    <source>
        <dbReference type="EMBL" id="TQN66497.1"/>
    </source>
</evidence>
<evidence type="ECO:0000313" key="3">
    <source>
        <dbReference type="Proteomes" id="UP000326340"/>
    </source>
</evidence>
<comment type="caution">
    <text evidence="2">The sequence shown here is derived from an EMBL/GenBank/DDBJ whole genome shotgun (WGS) entry which is preliminary data.</text>
</comment>
<accession>A0A5Q4BIG9</accession>
<dbReference type="OrthoDB" id="3945550at2759"/>